<sequence>MLGVIFGAMAVMLVLTVPIGVMLLAVALIPSLMDPGFMATVPFVLRNVVGGLNSTPLLAIPLFILGGIIMAQSGIAKKLFDVFAYLIGDKTGGMPCASIITCLFYGAISGSAPATTAAVGTMTIPVLDDMGYDHAFNASTVAIAGGLGVIIPPSVPFIVYSMASGASVGDMFLAGVIPGILIALCLMIYAVYYCKTEGEDKERIRNRVAVLREKGFLGVLKSSFWALLSPIIILGGIYGGIVTPTEAALIGVFYAALVGLFIYRTLRPKDLILLCVEAVKTTAPMLLVIGAASAFSRVLSLMQASEVVFSLAGGLLENRIVLLFVLNLFLLFMGMIIDTSPNILIFTPVMLPLVQAVGVDPVHFGIIMVVNLAIGFVTPPVGVNLYVAQSLSGVPVITLAKKALPYIVMFFIALMLITYIPAISLMLL</sequence>
<organism evidence="9 10">
    <name type="scientific">Hominifimenecus microfluidus</name>
    <dbReference type="NCBI Taxonomy" id="2885348"/>
    <lineage>
        <taxon>Bacteria</taxon>
        <taxon>Bacillati</taxon>
        <taxon>Bacillota</taxon>
        <taxon>Clostridia</taxon>
        <taxon>Lachnospirales</taxon>
        <taxon>Lachnospiraceae</taxon>
        <taxon>Hominifimenecus</taxon>
    </lineage>
</organism>
<feature type="transmembrane region" description="Helical" evidence="7">
    <location>
        <begin position="407"/>
        <end position="427"/>
    </location>
</feature>
<dbReference type="RefSeq" id="WP_308453696.1">
    <property type="nucleotide sequence ID" value="NZ_JAJEQR010000023.1"/>
</dbReference>
<proteinExistence type="predicted"/>
<keyword evidence="2" id="KW-1003">Cell membrane</keyword>
<evidence type="ECO:0000256" key="3">
    <source>
        <dbReference type="ARBA" id="ARBA00022519"/>
    </source>
</evidence>
<dbReference type="GO" id="GO:0022857">
    <property type="term" value="F:transmembrane transporter activity"/>
    <property type="evidence" value="ECO:0007669"/>
    <property type="project" value="TreeGrafter"/>
</dbReference>
<evidence type="ECO:0000313" key="9">
    <source>
        <dbReference type="EMBL" id="MCC2231175.1"/>
    </source>
</evidence>
<dbReference type="InterPro" id="IPR010656">
    <property type="entry name" value="DctM"/>
</dbReference>
<dbReference type="Pfam" id="PF06808">
    <property type="entry name" value="DctM"/>
    <property type="match status" value="1"/>
</dbReference>
<comment type="subcellular location">
    <subcellularLocation>
        <location evidence="1">Cell inner membrane</location>
        <topology evidence="1">Multi-pass membrane protein</topology>
    </subcellularLocation>
</comment>
<name>A0AAE3JF78_9FIRM</name>
<evidence type="ECO:0000256" key="5">
    <source>
        <dbReference type="ARBA" id="ARBA00022989"/>
    </source>
</evidence>
<reference evidence="9" key="1">
    <citation type="submission" date="2021-10" db="EMBL/GenBank/DDBJ databases">
        <title>Anaerobic single-cell dispensing facilitates the cultivation of human gut bacteria.</title>
        <authorList>
            <person name="Afrizal A."/>
        </authorList>
    </citation>
    <scope>NUCLEOTIDE SEQUENCE</scope>
    <source>
        <strain evidence="9">CLA-AA-H215</strain>
    </source>
</reference>
<keyword evidence="3" id="KW-0997">Cell inner membrane</keyword>
<dbReference type="EMBL" id="JAJEQR010000023">
    <property type="protein sequence ID" value="MCC2231175.1"/>
    <property type="molecule type" value="Genomic_DNA"/>
</dbReference>
<feature type="domain" description="TRAP C4-dicarboxylate transport system permease DctM subunit" evidence="8">
    <location>
        <begin position="6"/>
        <end position="423"/>
    </location>
</feature>
<feature type="transmembrane region" description="Helical" evidence="7">
    <location>
        <begin position="7"/>
        <end position="29"/>
    </location>
</feature>
<comment type="caution">
    <text evidence="9">The sequence shown here is derived from an EMBL/GenBank/DDBJ whole genome shotgun (WGS) entry which is preliminary data.</text>
</comment>
<feature type="transmembrane region" description="Helical" evidence="7">
    <location>
        <begin position="247"/>
        <end position="266"/>
    </location>
</feature>
<evidence type="ECO:0000259" key="8">
    <source>
        <dbReference type="Pfam" id="PF06808"/>
    </source>
</evidence>
<accession>A0AAE3JF78</accession>
<dbReference type="NCBIfam" id="TIGR00786">
    <property type="entry name" value="dctM"/>
    <property type="match status" value="1"/>
</dbReference>
<dbReference type="GO" id="GO:0005886">
    <property type="term" value="C:plasma membrane"/>
    <property type="evidence" value="ECO:0007669"/>
    <property type="project" value="UniProtKB-SubCell"/>
</dbReference>
<feature type="transmembrane region" description="Helical" evidence="7">
    <location>
        <begin position="215"/>
        <end position="241"/>
    </location>
</feature>
<feature type="transmembrane region" description="Helical" evidence="7">
    <location>
        <begin position="140"/>
        <end position="160"/>
    </location>
</feature>
<gene>
    <name evidence="9" type="ORF">LKD81_09245</name>
</gene>
<feature type="transmembrane region" description="Helical" evidence="7">
    <location>
        <begin position="278"/>
        <end position="299"/>
    </location>
</feature>
<evidence type="ECO:0000313" key="10">
    <source>
        <dbReference type="Proteomes" id="UP001198182"/>
    </source>
</evidence>
<dbReference type="Proteomes" id="UP001198182">
    <property type="component" value="Unassembled WGS sequence"/>
</dbReference>
<feature type="transmembrane region" description="Helical" evidence="7">
    <location>
        <begin position="349"/>
        <end position="377"/>
    </location>
</feature>
<dbReference type="AlphaFoldDB" id="A0AAE3JF78"/>
<evidence type="ECO:0000256" key="4">
    <source>
        <dbReference type="ARBA" id="ARBA00022692"/>
    </source>
</evidence>
<feature type="transmembrane region" description="Helical" evidence="7">
    <location>
        <begin position="49"/>
        <end position="71"/>
    </location>
</feature>
<evidence type="ECO:0000256" key="1">
    <source>
        <dbReference type="ARBA" id="ARBA00004429"/>
    </source>
</evidence>
<evidence type="ECO:0000256" key="6">
    <source>
        <dbReference type="ARBA" id="ARBA00023136"/>
    </source>
</evidence>
<keyword evidence="10" id="KW-1185">Reference proteome</keyword>
<dbReference type="InterPro" id="IPR004681">
    <property type="entry name" value="TRAP_DctM"/>
</dbReference>
<feature type="transmembrane region" description="Helical" evidence="7">
    <location>
        <begin position="319"/>
        <end position="337"/>
    </location>
</feature>
<keyword evidence="5 7" id="KW-1133">Transmembrane helix</keyword>
<feature type="transmembrane region" description="Helical" evidence="7">
    <location>
        <begin position="172"/>
        <end position="194"/>
    </location>
</feature>
<evidence type="ECO:0000256" key="7">
    <source>
        <dbReference type="SAM" id="Phobius"/>
    </source>
</evidence>
<protein>
    <submittedName>
        <fullName evidence="9">TRAP transporter large permease</fullName>
    </submittedName>
</protein>
<dbReference type="PIRSF" id="PIRSF006066">
    <property type="entry name" value="HI0050"/>
    <property type="match status" value="1"/>
</dbReference>
<keyword evidence="4 7" id="KW-0812">Transmembrane</keyword>
<keyword evidence="6 7" id="KW-0472">Membrane</keyword>
<dbReference type="PANTHER" id="PTHR33362">
    <property type="entry name" value="SIALIC ACID TRAP TRANSPORTER PERMEASE PROTEIN SIAT-RELATED"/>
    <property type="match status" value="1"/>
</dbReference>
<evidence type="ECO:0000256" key="2">
    <source>
        <dbReference type="ARBA" id="ARBA00022475"/>
    </source>
</evidence>